<evidence type="ECO:0000259" key="1">
    <source>
        <dbReference type="PROSITE" id="PS50127"/>
    </source>
</evidence>
<feature type="non-terminal residue" evidence="2">
    <location>
        <position position="107"/>
    </location>
</feature>
<organism evidence="2 3">
    <name type="scientific">Diploptera punctata</name>
    <name type="common">Pacific beetle cockroach</name>
    <dbReference type="NCBI Taxonomy" id="6984"/>
    <lineage>
        <taxon>Eukaryota</taxon>
        <taxon>Metazoa</taxon>
        <taxon>Ecdysozoa</taxon>
        <taxon>Arthropoda</taxon>
        <taxon>Hexapoda</taxon>
        <taxon>Insecta</taxon>
        <taxon>Pterygota</taxon>
        <taxon>Neoptera</taxon>
        <taxon>Polyneoptera</taxon>
        <taxon>Dictyoptera</taxon>
        <taxon>Blattodea</taxon>
        <taxon>Blaberoidea</taxon>
        <taxon>Blaberidae</taxon>
        <taxon>Diplopterinae</taxon>
        <taxon>Diploptera</taxon>
    </lineage>
</organism>
<comment type="caution">
    <text evidence="2">The sequence shown here is derived from an EMBL/GenBank/DDBJ whole genome shotgun (WGS) entry which is preliminary data.</text>
</comment>
<proteinExistence type="predicted"/>
<accession>A0AAD7ZBU7</accession>
<dbReference type="InterPro" id="IPR016135">
    <property type="entry name" value="UBQ-conjugating_enzyme/RWD"/>
</dbReference>
<dbReference type="EMBL" id="JASPKZ010009340">
    <property type="protein sequence ID" value="KAJ9577820.1"/>
    <property type="molecule type" value="Genomic_DNA"/>
</dbReference>
<protein>
    <recommendedName>
        <fullName evidence="1">UBC core domain-containing protein</fullName>
    </recommendedName>
</protein>
<gene>
    <name evidence="2" type="ORF">L9F63_025317</name>
</gene>
<feature type="domain" description="UBC core" evidence="1">
    <location>
        <begin position="61"/>
        <end position="107"/>
    </location>
</feature>
<reference evidence="2" key="2">
    <citation type="submission" date="2023-05" db="EMBL/GenBank/DDBJ databases">
        <authorList>
            <person name="Fouks B."/>
        </authorList>
    </citation>
    <scope>NUCLEOTIDE SEQUENCE</scope>
    <source>
        <strain evidence="2">Stay&amp;Tobe</strain>
        <tissue evidence="2">Testes</tissue>
    </source>
</reference>
<dbReference type="Gene3D" id="3.10.110.10">
    <property type="entry name" value="Ubiquitin Conjugating Enzyme"/>
    <property type="match status" value="1"/>
</dbReference>
<name>A0AAD7ZBU7_DIPPU</name>
<keyword evidence="3" id="KW-1185">Reference proteome</keyword>
<evidence type="ECO:0000313" key="2">
    <source>
        <dbReference type="EMBL" id="KAJ9577820.1"/>
    </source>
</evidence>
<dbReference type="InterPro" id="IPR000608">
    <property type="entry name" value="UBC"/>
</dbReference>
<dbReference type="SUPFAM" id="SSF54495">
    <property type="entry name" value="UBC-like"/>
    <property type="match status" value="1"/>
</dbReference>
<reference evidence="2" key="1">
    <citation type="journal article" date="2023" name="IScience">
        <title>Live-bearing cockroach genome reveals convergent evolutionary mechanisms linked to viviparity in insects and beyond.</title>
        <authorList>
            <person name="Fouks B."/>
            <person name="Harrison M.C."/>
            <person name="Mikhailova A.A."/>
            <person name="Marchal E."/>
            <person name="English S."/>
            <person name="Carruthers M."/>
            <person name="Jennings E.C."/>
            <person name="Chiamaka E.L."/>
            <person name="Frigard R.A."/>
            <person name="Pippel M."/>
            <person name="Attardo G.M."/>
            <person name="Benoit J.B."/>
            <person name="Bornberg-Bauer E."/>
            <person name="Tobe S.S."/>
        </authorList>
    </citation>
    <scope>NUCLEOTIDE SEQUENCE</scope>
    <source>
        <strain evidence="2">Stay&amp;Tobe</strain>
    </source>
</reference>
<dbReference type="AlphaFoldDB" id="A0AAD7ZBU7"/>
<dbReference type="PROSITE" id="PS50127">
    <property type="entry name" value="UBC_2"/>
    <property type="match status" value="1"/>
</dbReference>
<feature type="non-terminal residue" evidence="2">
    <location>
        <position position="1"/>
    </location>
</feature>
<evidence type="ECO:0000313" key="3">
    <source>
        <dbReference type="Proteomes" id="UP001233999"/>
    </source>
</evidence>
<dbReference type="Proteomes" id="UP001233999">
    <property type="component" value="Unassembled WGS sequence"/>
</dbReference>
<sequence>FHDSVADMDIHRGINSITDLYNTACLSTHAYRRLTPLILPYFGYADKIQGKRPRDTIMSGIAVARLAEERKAWRKDHPFGFVARPMKNVDGSLNLMNWECAIPGKKS</sequence>